<dbReference type="SUPFAM" id="SSF53901">
    <property type="entry name" value="Thiolase-like"/>
    <property type="match status" value="1"/>
</dbReference>
<keyword evidence="6 11" id="KW-0808">Transferase</keyword>
<evidence type="ECO:0000256" key="6">
    <source>
        <dbReference type="ARBA" id="ARBA00022679"/>
    </source>
</evidence>
<dbReference type="Pfam" id="PF02801">
    <property type="entry name" value="Ketoacyl-synt_C"/>
    <property type="match status" value="1"/>
</dbReference>
<comment type="catalytic activity">
    <reaction evidence="11">
        <text>(9Z)-hexadecenoyl-[ACP] + malonyl-[ACP] + H(+) = 3-oxo-(11Z)-octadecenoyl-[ACP] + holo-[ACP] + CO2</text>
        <dbReference type="Rhea" id="RHEA:55040"/>
        <dbReference type="Rhea" id="RHEA-COMP:9623"/>
        <dbReference type="Rhea" id="RHEA-COMP:9685"/>
        <dbReference type="Rhea" id="RHEA-COMP:10800"/>
        <dbReference type="Rhea" id="RHEA-COMP:14074"/>
        <dbReference type="ChEBI" id="CHEBI:15378"/>
        <dbReference type="ChEBI" id="CHEBI:16526"/>
        <dbReference type="ChEBI" id="CHEBI:64479"/>
        <dbReference type="ChEBI" id="CHEBI:78449"/>
        <dbReference type="ChEBI" id="CHEBI:83989"/>
        <dbReference type="ChEBI" id="CHEBI:138538"/>
        <dbReference type="EC" id="2.3.1.179"/>
    </reaction>
</comment>
<dbReference type="EC" id="2.3.1.179" evidence="3 11"/>
<keyword evidence="16" id="KW-1185">Reference proteome</keyword>
<evidence type="ECO:0000256" key="5">
    <source>
        <dbReference type="ARBA" id="ARBA00022516"/>
    </source>
</evidence>
<keyword evidence="5 11" id="KW-0444">Lipid biosynthesis</keyword>
<comment type="pathway">
    <text evidence="1 11">Lipid metabolism; fatty acid biosynthesis.</text>
</comment>
<evidence type="ECO:0000256" key="13">
    <source>
        <dbReference type="RuleBase" id="RU003694"/>
    </source>
</evidence>
<comment type="catalytic activity">
    <reaction evidence="11">
        <text>a fatty acyl-[ACP] + malonyl-[ACP] + H(+) = a 3-oxoacyl-[ACP] + holo-[ACP] + CO2</text>
        <dbReference type="Rhea" id="RHEA:22836"/>
        <dbReference type="Rhea" id="RHEA-COMP:9623"/>
        <dbReference type="Rhea" id="RHEA-COMP:9685"/>
        <dbReference type="Rhea" id="RHEA-COMP:9916"/>
        <dbReference type="Rhea" id="RHEA-COMP:14125"/>
        <dbReference type="ChEBI" id="CHEBI:15378"/>
        <dbReference type="ChEBI" id="CHEBI:16526"/>
        <dbReference type="ChEBI" id="CHEBI:64479"/>
        <dbReference type="ChEBI" id="CHEBI:78449"/>
        <dbReference type="ChEBI" id="CHEBI:78776"/>
        <dbReference type="ChEBI" id="CHEBI:138651"/>
    </reaction>
</comment>
<evidence type="ECO:0000313" key="16">
    <source>
        <dbReference type="Proteomes" id="UP000251993"/>
    </source>
</evidence>
<dbReference type="InterPro" id="IPR016039">
    <property type="entry name" value="Thiolase-like"/>
</dbReference>
<dbReference type="FunFam" id="3.40.47.10:FF:000018">
    <property type="entry name" value="3-oxoacyl-[acyl-carrier-protein] synthase 2"/>
    <property type="match status" value="1"/>
</dbReference>
<evidence type="ECO:0000256" key="4">
    <source>
        <dbReference type="ARBA" id="ARBA00014657"/>
    </source>
</evidence>
<dbReference type="PANTHER" id="PTHR11712">
    <property type="entry name" value="POLYKETIDE SYNTHASE-RELATED"/>
    <property type="match status" value="1"/>
</dbReference>
<evidence type="ECO:0000256" key="1">
    <source>
        <dbReference type="ARBA" id="ARBA00005194"/>
    </source>
</evidence>
<dbReference type="GO" id="GO:0005829">
    <property type="term" value="C:cytosol"/>
    <property type="evidence" value="ECO:0007669"/>
    <property type="project" value="TreeGrafter"/>
</dbReference>
<dbReference type="Gene3D" id="3.40.47.10">
    <property type="match status" value="1"/>
</dbReference>
<dbReference type="Pfam" id="PF00109">
    <property type="entry name" value="ketoacyl-synt"/>
    <property type="match status" value="1"/>
</dbReference>
<evidence type="ECO:0000313" key="15">
    <source>
        <dbReference type="EMBL" id="AXE20200.1"/>
    </source>
</evidence>
<sequence>MILKRVVVTGMGALTPIGNTLSEYKEGLFSGTSGAGPITRFDATKFKTRFACEVKGLDMAQFIPRQEARKMDLFTQFAVVVGEEAVRDSGLDLEKVNLDRAGIIWGSGIGGLKTFEEEVLSFGSGDGTPRFNPFFIPKMIADSASGILSMRMGFRGPTYVTVSACASSNNAMIDAFNYIRLGKIDFCLTGGSEAAVTQAGVGGFNSLKALSERNDDYLTASRPYDKDRDGFVLGEGGAGLILEEYEHALARGARIYAEVIGGGMSSDAYHITAPHPDGIGAYMCMKNALEDAEISPEDIDYINTHGTSTPIGDPQEIKAIERLFGEHAYKLNISSTKSMIGHLLGGAGAVEAVACILAIQHQLIPPTINHFTDDPEFSPRLNLTFNKPQSRTVNIALSNTFGFGGHNTCVIFRKM</sequence>
<gene>
    <name evidence="15" type="primary">fabF</name>
    <name evidence="15" type="ORF">DR864_21825</name>
</gene>
<dbReference type="NCBIfam" id="TIGR03150">
    <property type="entry name" value="fabF"/>
    <property type="match status" value="1"/>
</dbReference>
<evidence type="ECO:0000256" key="12">
    <source>
        <dbReference type="PIRSR" id="PIRSR000447-1"/>
    </source>
</evidence>
<dbReference type="Proteomes" id="UP000251993">
    <property type="component" value="Chromosome"/>
</dbReference>
<dbReference type="NCBIfam" id="NF005589">
    <property type="entry name" value="PRK07314.1"/>
    <property type="match status" value="1"/>
</dbReference>
<keyword evidence="10 11" id="KW-0012">Acyltransferase</keyword>
<evidence type="ECO:0000256" key="7">
    <source>
        <dbReference type="ARBA" id="ARBA00022832"/>
    </source>
</evidence>
<dbReference type="InterPro" id="IPR018201">
    <property type="entry name" value="Ketoacyl_synth_AS"/>
</dbReference>
<dbReference type="InterPro" id="IPR014030">
    <property type="entry name" value="Ketoacyl_synth_N"/>
</dbReference>
<dbReference type="RefSeq" id="WP_114068965.1">
    <property type="nucleotide sequence ID" value="NZ_CP030850.1"/>
</dbReference>
<evidence type="ECO:0000256" key="9">
    <source>
        <dbReference type="ARBA" id="ARBA00023160"/>
    </source>
</evidence>
<dbReference type="AlphaFoldDB" id="A0A344TNH9"/>
<name>A0A344TNH9_9BACT</name>
<proteinExistence type="inferred from homology"/>
<accession>A0A344TNH9</accession>
<dbReference type="UniPathway" id="UPA00094"/>
<dbReference type="GO" id="GO:0030497">
    <property type="term" value="P:fatty acid elongation"/>
    <property type="evidence" value="ECO:0007669"/>
    <property type="project" value="UniProtKB-ARBA"/>
</dbReference>
<dbReference type="PIRSF" id="PIRSF000447">
    <property type="entry name" value="KAS_II"/>
    <property type="match status" value="1"/>
</dbReference>
<keyword evidence="9 11" id="KW-0275">Fatty acid biosynthesis</keyword>
<evidence type="ECO:0000256" key="11">
    <source>
        <dbReference type="PIRNR" id="PIRNR000447"/>
    </source>
</evidence>
<dbReference type="InterPro" id="IPR017568">
    <property type="entry name" value="3-oxoacyl-ACP_synth-2"/>
</dbReference>
<dbReference type="GO" id="GO:0004315">
    <property type="term" value="F:3-oxoacyl-[acyl-carrier-protein] synthase activity"/>
    <property type="evidence" value="ECO:0007669"/>
    <property type="project" value="UniProtKB-UniRule"/>
</dbReference>
<evidence type="ECO:0000256" key="8">
    <source>
        <dbReference type="ARBA" id="ARBA00023098"/>
    </source>
</evidence>
<dbReference type="PROSITE" id="PS52004">
    <property type="entry name" value="KS3_2"/>
    <property type="match status" value="1"/>
</dbReference>
<feature type="active site" description="For beta-ketoacyl synthase activity" evidence="12">
    <location>
        <position position="165"/>
    </location>
</feature>
<comment type="similarity">
    <text evidence="2 11 13">Belongs to the thiolase-like superfamily. Beta-ketoacyl-ACP synthases family.</text>
</comment>
<dbReference type="FunFam" id="3.40.47.10:FF:000029">
    <property type="entry name" value="3-oxoacyl-[acyl-carrier-protein] synthase 1"/>
    <property type="match status" value="1"/>
</dbReference>
<dbReference type="InterPro" id="IPR020841">
    <property type="entry name" value="PKS_Beta-ketoAc_synthase_dom"/>
</dbReference>
<comment type="function">
    <text evidence="11">Involved in the type II fatty acid elongation cycle. Catalyzes the elongation of a wide range of acyl-ACP by the addition of two carbons from malonyl-ACP to an acyl acceptor. Can efficiently catalyze the conversion of palmitoleoyl-ACP (cis-hexadec-9-enoyl-ACP) to cis-vaccenoyl-ACP (cis-octadec-11-enoyl-ACP), an essential step in the thermal regulation of fatty acid composition.</text>
</comment>
<feature type="domain" description="Ketosynthase family 3 (KS3)" evidence="14">
    <location>
        <begin position="3"/>
        <end position="414"/>
    </location>
</feature>
<dbReference type="PROSITE" id="PS00606">
    <property type="entry name" value="KS3_1"/>
    <property type="match status" value="1"/>
</dbReference>
<dbReference type="PANTHER" id="PTHR11712:SF336">
    <property type="entry name" value="3-OXOACYL-[ACYL-CARRIER-PROTEIN] SYNTHASE, MITOCHONDRIAL"/>
    <property type="match status" value="1"/>
</dbReference>
<reference evidence="15 16" key="1">
    <citation type="submission" date="2018-07" db="EMBL/GenBank/DDBJ databases">
        <title>Genome sequencing of Runella.</title>
        <authorList>
            <person name="Baek M.-G."/>
            <person name="Yi H."/>
        </authorList>
    </citation>
    <scope>NUCLEOTIDE SEQUENCE [LARGE SCALE GENOMIC DNA]</scope>
    <source>
        <strain evidence="15 16">HYN0085</strain>
    </source>
</reference>
<dbReference type="InterPro" id="IPR014031">
    <property type="entry name" value="Ketoacyl_synth_C"/>
</dbReference>
<evidence type="ECO:0000259" key="14">
    <source>
        <dbReference type="PROSITE" id="PS52004"/>
    </source>
</evidence>
<dbReference type="EMBL" id="CP030850">
    <property type="protein sequence ID" value="AXE20200.1"/>
    <property type="molecule type" value="Genomic_DNA"/>
</dbReference>
<dbReference type="CDD" id="cd00834">
    <property type="entry name" value="KAS_I_II"/>
    <property type="match status" value="1"/>
</dbReference>
<dbReference type="KEGG" id="run:DR864_21825"/>
<evidence type="ECO:0000256" key="3">
    <source>
        <dbReference type="ARBA" id="ARBA00012356"/>
    </source>
</evidence>
<keyword evidence="8" id="KW-0443">Lipid metabolism</keyword>
<dbReference type="OrthoDB" id="9808669at2"/>
<protein>
    <recommendedName>
        <fullName evidence="4 11">3-oxoacyl-[acyl-carrier-protein] synthase 2</fullName>
        <ecNumber evidence="3 11">2.3.1.179</ecNumber>
    </recommendedName>
</protein>
<evidence type="ECO:0000256" key="2">
    <source>
        <dbReference type="ARBA" id="ARBA00008467"/>
    </source>
</evidence>
<dbReference type="InterPro" id="IPR000794">
    <property type="entry name" value="Beta-ketoacyl_synthase"/>
</dbReference>
<evidence type="ECO:0000256" key="10">
    <source>
        <dbReference type="ARBA" id="ARBA00023315"/>
    </source>
</evidence>
<keyword evidence="7" id="KW-0276">Fatty acid metabolism</keyword>
<dbReference type="SMART" id="SM00825">
    <property type="entry name" value="PKS_KS"/>
    <property type="match status" value="1"/>
</dbReference>
<organism evidence="15 16">
    <name type="scientific">Runella rosea</name>
    <dbReference type="NCBI Taxonomy" id="2259595"/>
    <lineage>
        <taxon>Bacteria</taxon>
        <taxon>Pseudomonadati</taxon>
        <taxon>Bacteroidota</taxon>
        <taxon>Cytophagia</taxon>
        <taxon>Cytophagales</taxon>
        <taxon>Spirosomataceae</taxon>
        <taxon>Runella</taxon>
    </lineage>
</organism>